<feature type="domain" description="CHK kinase-like" evidence="1">
    <location>
        <begin position="138"/>
        <end position="338"/>
    </location>
</feature>
<protein>
    <submittedName>
        <fullName evidence="3">Uncharacterized protein LOC117569175</fullName>
    </submittedName>
</protein>
<dbReference type="PANTHER" id="PTHR11012:SF8">
    <property type="entry name" value="JUVENILE HORMONE-INDUCIBLE PROTEIN 26"/>
    <property type="match status" value="1"/>
</dbReference>
<dbReference type="InterPro" id="IPR011009">
    <property type="entry name" value="Kinase-like_dom_sf"/>
</dbReference>
<organism evidence="2 3">
    <name type="scientific">Drosophila albomicans</name>
    <name type="common">Fruit fly</name>
    <dbReference type="NCBI Taxonomy" id="7291"/>
    <lineage>
        <taxon>Eukaryota</taxon>
        <taxon>Metazoa</taxon>
        <taxon>Ecdysozoa</taxon>
        <taxon>Arthropoda</taxon>
        <taxon>Hexapoda</taxon>
        <taxon>Insecta</taxon>
        <taxon>Pterygota</taxon>
        <taxon>Neoptera</taxon>
        <taxon>Endopterygota</taxon>
        <taxon>Diptera</taxon>
        <taxon>Brachycera</taxon>
        <taxon>Muscomorpha</taxon>
        <taxon>Ephydroidea</taxon>
        <taxon>Drosophilidae</taxon>
        <taxon>Drosophila</taxon>
    </lineage>
</organism>
<dbReference type="Gene3D" id="3.90.1200.10">
    <property type="match status" value="1"/>
</dbReference>
<sequence length="446" mass="51498">MSLSVDDEIQWLSKTILPEILKNGRLVDNYEESKLNTFSVGDITIKVIGIEEAFMLTQCYRATVHFEYAGEQQIRKFVVKKTPQIPPEAYVEAQFEDLFRNEITFYTEILPMIQKLSKGKFAAPRYYYSKNNPTSATVILGDFGADGWSVAKARYALSLEHAQVAVKYLGRFHGFGYAMKHDQKERFEELTKQFRESRYANDTINADWALSGKVALKRLALATNKYYPEVDNDFIRKLQKLTNSYIGYGRQRVAPREPLATFCHGDFLRNNVAFKYDTDSSGTPLETMMFDYQTLRLSSPMIDLSVFLAVSVLADVRHKHFDSLFDDYSNAVIQSFTDHSEQPLPDYLSRENLLKEYIRFLPYSLNISATFLMLLVEPPDFTVEEMFNAVITQEETIQRTMQQGGEIVDREIAHQMKELFDLSRLHNVEIDEDIDSADWADEAIFE</sequence>
<proteinExistence type="predicted"/>
<dbReference type="Proteomes" id="UP000515160">
    <property type="component" value="Chromosome 3"/>
</dbReference>
<dbReference type="GeneID" id="117569175"/>
<dbReference type="OrthoDB" id="191037at2759"/>
<reference evidence="3" key="1">
    <citation type="submission" date="2025-08" db="UniProtKB">
        <authorList>
            <consortium name="RefSeq"/>
        </authorList>
    </citation>
    <scope>IDENTIFICATION</scope>
    <source>
        <strain evidence="3">15112-1751.03</strain>
        <tissue evidence="3">Whole Adult</tissue>
    </source>
</reference>
<evidence type="ECO:0000259" key="1">
    <source>
        <dbReference type="SMART" id="SM00587"/>
    </source>
</evidence>
<dbReference type="AlphaFoldDB" id="A0A6P8X4G1"/>
<gene>
    <name evidence="3" type="primary">LOC117569175</name>
</gene>
<dbReference type="RefSeq" id="XP_034106135.1">
    <property type="nucleotide sequence ID" value="XM_034250244.2"/>
</dbReference>
<dbReference type="SUPFAM" id="SSF56112">
    <property type="entry name" value="Protein kinase-like (PK-like)"/>
    <property type="match status" value="1"/>
</dbReference>
<dbReference type="InterPro" id="IPR015897">
    <property type="entry name" value="CHK_kinase-like"/>
</dbReference>
<dbReference type="PANTHER" id="PTHR11012">
    <property type="entry name" value="PROTEIN KINASE-LIKE DOMAIN-CONTAINING"/>
    <property type="match status" value="1"/>
</dbReference>
<keyword evidence="2" id="KW-1185">Reference proteome</keyword>
<accession>A0A6P8X4G1</accession>
<dbReference type="Pfam" id="PF02958">
    <property type="entry name" value="EcKL"/>
    <property type="match status" value="1"/>
</dbReference>
<name>A0A6P8X4G1_DROAB</name>
<dbReference type="InterPro" id="IPR004119">
    <property type="entry name" value="EcKL"/>
</dbReference>
<evidence type="ECO:0000313" key="2">
    <source>
        <dbReference type="Proteomes" id="UP000515160"/>
    </source>
</evidence>
<dbReference type="SMART" id="SM00587">
    <property type="entry name" value="CHK"/>
    <property type="match status" value="1"/>
</dbReference>
<evidence type="ECO:0000313" key="3">
    <source>
        <dbReference type="RefSeq" id="XP_034106135.1"/>
    </source>
</evidence>